<dbReference type="InterPro" id="IPR003813">
    <property type="entry name" value="MvhD/FlpD"/>
</dbReference>
<evidence type="ECO:0000256" key="2">
    <source>
        <dbReference type="ARBA" id="ARBA00023002"/>
    </source>
</evidence>
<dbReference type="AlphaFoldDB" id="X1DCJ1"/>
<organism evidence="6">
    <name type="scientific">marine sediment metagenome</name>
    <dbReference type="NCBI Taxonomy" id="412755"/>
    <lineage>
        <taxon>unclassified sequences</taxon>
        <taxon>metagenomes</taxon>
        <taxon>ecological metagenomes</taxon>
    </lineage>
</organism>
<dbReference type="GO" id="GO:0016491">
    <property type="term" value="F:oxidoreductase activity"/>
    <property type="evidence" value="ECO:0007669"/>
    <property type="project" value="UniProtKB-KW"/>
</dbReference>
<feature type="domain" description="F420-non-reducing hydrogenase iron-sulfur subunit D" evidence="5">
    <location>
        <begin position="1"/>
        <end position="44"/>
    </location>
</feature>
<dbReference type="GO" id="GO:0046872">
    <property type="term" value="F:metal ion binding"/>
    <property type="evidence" value="ECO:0007669"/>
    <property type="project" value="UniProtKB-KW"/>
</dbReference>
<evidence type="ECO:0000259" key="5">
    <source>
        <dbReference type="Pfam" id="PF02662"/>
    </source>
</evidence>
<dbReference type="Pfam" id="PF02662">
    <property type="entry name" value="FlpD"/>
    <property type="match status" value="1"/>
</dbReference>
<keyword evidence="1" id="KW-0479">Metal-binding</keyword>
<dbReference type="EMBL" id="BART01034555">
    <property type="protein sequence ID" value="GAH06020.1"/>
    <property type="molecule type" value="Genomic_DNA"/>
</dbReference>
<gene>
    <name evidence="6" type="ORF">S01H4_59026</name>
</gene>
<keyword evidence="4" id="KW-0411">Iron-sulfur</keyword>
<evidence type="ECO:0000256" key="4">
    <source>
        <dbReference type="ARBA" id="ARBA00023014"/>
    </source>
</evidence>
<accession>X1DCJ1</accession>
<evidence type="ECO:0000256" key="3">
    <source>
        <dbReference type="ARBA" id="ARBA00023004"/>
    </source>
</evidence>
<name>X1DCJ1_9ZZZZ</name>
<comment type="caution">
    <text evidence="6">The sequence shown here is derived from an EMBL/GenBank/DDBJ whole genome shotgun (WGS) entry which is preliminary data.</text>
</comment>
<protein>
    <recommendedName>
        <fullName evidence="5">F420-non-reducing hydrogenase iron-sulfur subunit D domain-containing protein</fullName>
    </recommendedName>
</protein>
<keyword evidence="3" id="KW-0408">Iron</keyword>
<evidence type="ECO:0000313" key="6">
    <source>
        <dbReference type="EMBL" id="GAH06020.1"/>
    </source>
</evidence>
<keyword evidence="2" id="KW-0560">Oxidoreductase</keyword>
<proteinExistence type="predicted"/>
<sequence length="44" mass="4614">MAGTIRAQYPTTIRPIRVNCTARVTPSLIMRSIGSGADGVLIVG</sequence>
<reference evidence="6" key="1">
    <citation type="journal article" date="2014" name="Front. Microbiol.">
        <title>High frequency of phylogenetically diverse reductive dehalogenase-homologous genes in deep subseafloor sedimentary metagenomes.</title>
        <authorList>
            <person name="Kawai M."/>
            <person name="Futagami T."/>
            <person name="Toyoda A."/>
            <person name="Takaki Y."/>
            <person name="Nishi S."/>
            <person name="Hori S."/>
            <person name="Arai W."/>
            <person name="Tsubouchi T."/>
            <person name="Morono Y."/>
            <person name="Uchiyama I."/>
            <person name="Ito T."/>
            <person name="Fujiyama A."/>
            <person name="Inagaki F."/>
            <person name="Takami H."/>
        </authorList>
    </citation>
    <scope>NUCLEOTIDE SEQUENCE</scope>
    <source>
        <strain evidence="6">Expedition CK06-06</strain>
    </source>
</reference>
<evidence type="ECO:0000256" key="1">
    <source>
        <dbReference type="ARBA" id="ARBA00022723"/>
    </source>
</evidence>
<dbReference type="GO" id="GO:0051536">
    <property type="term" value="F:iron-sulfur cluster binding"/>
    <property type="evidence" value="ECO:0007669"/>
    <property type="project" value="UniProtKB-KW"/>
</dbReference>